<keyword evidence="3" id="KW-1185">Reference proteome</keyword>
<name>A0ABQ7I0D3_9MICR</name>
<dbReference type="Gene3D" id="3.90.1750.10">
    <property type="entry name" value="Hect, E3 ligase catalytic domains"/>
    <property type="match status" value="1"/>
</dbReference>
<feature type="chain" id="PRO_5045083012" evidence="1">
    <location>
        <begin position="17"/>
        <end position="770"/>
    </location>
</feature>
<proteinExistence type="predicted"/>
<evidence type="ECO:0000256" key="1">
    <source>
        <dbReference type="SAM" id="SignalP"/>
    </source>
</evidence>
<dbReference type="SUPFAM" id="SSF56204">
    <property type="entry name" value="Hect, E3 ligase catalytic domain"/>
    <property type="match status" value="1"/>
</dbReference>
<keyword evidence="1" id="KW-0732">Signal</keyword>
<dbReference type="Proteomes" id="UP001516464">
    <property type="component" value="Unassembled WGS sequence"/>
</dbReference>
<evidence type="ECO:0000313" key="2">
    <source>
        <dbReference type="EMBL" id="KAF7683913.1"/>
    </source>
</evidence>
<reference evidence="2 3" key="1">
    <citation type="submission" date="2019-01" db="EMBL/GenBank/DDBJ databases">
        <title>Genomes sequencing and comparative genomics of infectious freshwater microsporidia, Cucumispora dikerogammari and Thelohania contejeani.</title>
        <authorList>
            <person name="Cormier A."/>
            <person name="Giraud I."/>
            <person name="Wattier R."/>
            <person name="Teixeira M."/>
            <person name="Grandjean F."/>
            <person name="Rigaud T."/>
            <person name="Cordaux R."/>
        </authorList>
    </citation>
    <scope>NUCLEOTIDE SEQUENCE [LARGE SCALE GENOMIC DNA]</scope>
    <source>
        <strain evidence="2">T1</strain>
        <tissue evidence="2">Spores</tissue>
    </source>
</reference>
<dbReference type="EMBL" id="SBIQ01000041">
    <property type="protein sequence ID" value="KAF7683913.1"/>
    <property type="molecule type" value="Genomic_DNA"/>
</dbReference>
<comment type="caution">
    <text evidence="2">The sequence shown here is derived from an EMBL/GenBank/DDBJ whole genome shotgun (WGS) entry which is preliminary data.</text>
</comment>
<sequence length="770" mass="89269">MNIILLFINTIWLSSFETIKNDLLAAEIKNPSSVHHLSKAIDYYSVLTKTEELSADAEIEIFIVKNLNEISNTSLKINDDVLENFFKFLYLYTLTTTKIISDEMINLLINIVYTNNTQTIFFALKYIIDLTNNGIEANDKDKLKLFSSTFFDLKLYSIEQTLKKILETKNNMIRNLSLLCIIDSPFSSFKDESGIFFNLFMVYHQLFEELDKIIFNMPDIEMKIFIMKIDAISLYLSLNGIEDFKPFANQIFTNSMMLISYLKFYPYDINQKKYYNILKLFFEHYMLLERTLQPLSDDNSHSEFNPLNFMLDIKEIELPYLTKTTKEELQIFLNILKLIDDENLILTNINLNLINKTVKLSNEYVNYIDNKDTKEIEGVLKDSKNLLLFLMMLSFTLVQCDNETIQSNILNSFSIIYEDIIKLQKNHRNDCIVAICVILKYVLFQIQPINKSQIDVLTSIINKSSDAELEYAIKIVSGFATNIHKIFESTKLNSISRIILTKDMVSANAPYGQILKITNQDLISVYKNFMKKFSNKESIPLIKYIKYDGNTMLIQTWFGYCICHQKIFFLNKSENSGLVAINNKYVDGLQLMPCSNENITEIHKLNSVLIGIILGNVLLGNLGKMAFPLAVPFLTLLLGKILTFDDIKYFDEKSYKKWYKNIGKKELNKKKFPCKFFDIPVINATINIDLGSKKNISLQEYNQQKICALQGTTLYLRDNLYFQGIKKGLEKVIDIEKLSNLNGYELFLLINGGSEKLKRKSNESKIFEIK</sequence>
<feature type="signal peptide" evidence="1">
    <location>
        <begin position="1"/>
        <end position="16"/>
    </location>
</feature>
<gene>
    <name evidence="2" type="ORF">TCON_0886</name>
</gene>
<accession>A0ABQ7I0D3</accession>
<organism evidence="2 3">
    <name type="scientific">Astathelohania contejeani</name>
    <dbReference type="NCBI Taxonomy" id="164912"/>
    <lineage>
        <taxon>Eukaryota</taxon>
        <taxon>Fungi</taxon>
        <taxon>Fungi incertae sedis</taxon>
        <taxon>Microsporidia</taxon>
        <taxon>Astathelohaniidae</taxon>
        <taxon>Astathelohania</taxon>
    </lineage>
</organism>
<evidence type="ECO:0000313" key="3">
    <source>
        <dbReference type="Proteomes" id="UP001516464"/>
    </source>
</evidence>
<dbReference type="InterPro" id="IPR035983">
    <property type="entry name" value="Hect_E3_ubiquitin_ligase"/>
</dbReference>
<protein>
    <submittedName>
        <fullName evidence="2">Uncharacterized protein</fullName>
    </submittedName>
</protein>
<dbReference type="Gene3D" id="3.30.2160.10">
    <property type="entry name" value="Hect, E3 ligase catalytic domain"/>
    <property type="match status" value="1"/>
</dbReference>